<feature type="compositionally biased region" description="Polar residues" evidence="1">
    <location>
        <begin position="314"/>
        <end position="328"/>
    </location>
</feature>
<protein>
    <submittedName>
        <fullName evidence="2">Uncharacterized protein</fullName>
    </submittedName>
</protein>
<feature type="compositionally biased region" description="Gly residues" evidence="1">
    <location>
        <begin position="335"/>
        <end position="347"/>
    </location>
</feature>
<gene>
    <name evidence="2" type="ORF">MPDQ_003175</name>
</gene>
<evidence type="ECO:0000313" key="3">
    <source>
        <dbReference type="Proteomes" id="UP000319663"/>
    </source>
</evidence>
<evidence type="ECO:0000256" key="1">
    <source>
        <dbReference type="SAM" id="MobiDB-lite"/>
    </source>
</evidence>
<proteinExistence type="predicted"/>
<dbReference type="AlphaFoldDB" id="A0A507QJE2"/>
<feature type="compositionally biased region" description="Basic and acidic residues" evidence="1">
    <location>
        <begin position="263"/>
        <end position="283"/>
    </location>
</feature>
<name>A0A507QJE2_MONPU</name>
<feature type="compositionally biased region" description="Basic and acidic residues" evidence="1">
    <location>
        <begin position="219"/>
        <end position="240"/>
    </location>
</feature>
<accession>A0A507QJE2</accession>
<feature type="compositionally biased region" description="Pro residues" evidence="1">
    <location>
        <begin position="757"/>
        <end position="766"/>
    </location>
</feature>
<feature type="compositionally biased region" description="Polar residues" evidence="1">
    <location>
        <begin position="94"/>
        <end position="104"/>
    </location>
</feature>
<feature type="region of interest" description="Disordered" evidence="1">
    <location>
        <begin position="1"/>
        <end position="402"/>
    </location>
</feature>
<feature type="compositionally biased region" description="Low complexity" evidence="1">
    <location>
        <begin position="53"/>
        <end position="63"/>
    </location>
</feature>
<feature type="compositionally biased region" description="Basic residues" evidence="1">
    <location>
        <begin position="348"/>
        <end position="371"/>
    </location>
</feature>
<feature type="region of interest" description="Disordered" evidence="1">
    <location>
        <begin position="647"/>
        <end position="766"/>
    </location>
</feature>
<feature type="compositionally biased region" description="Basic and acidic residues" evidence="1">
    <location>
        <begin position="10"/>
        <end position="41"/>
    </location>
</feature>
<feature type="compositionally biased region" description="Low complexity" evidence="1">
    <location>
        <begin position="198"/>
        <end position="208"/>
    </location>
</feature>
<feature type="compositionally biased region" description="Basic and acidic residues" evidence="1">
    <location>
        <begin position="137"/>
        <end position="153"/>
    </location>
</feature>
<organism evidence="2 3">
    <name type="scientific">Monascus purpureus</name>
    <name type="common">Red mold</name>
    <name type="synonym">Monascus anka</name>
    <dbReference type="NCBI Taxonomy" id="5098"/>
    <lineage>
        <taxon>Eukaryota</taxon>
        <taxon>Fungi</taxon>
        <taxon>Dikarya</taxon>
        <taxon>Ascomycota</taxon>
        <taxon>Pezizomycotina</taxon>
        <taxon>Eurotiomycetes</taxon>
        <taxon>Eurotiomycetidae</taxon>
        <taxon>Eurotiales</taxon>
        <taxon>Aspergillaceae</taxon>
        <taxon>Monascus</taxon>
    </lineage>
</organism>
<comment type="caution">
    <text evidence="2">The sequence shown here is derived from an EMBL/GenBank/DDBJ whole genome shotgun (WGS) entry which is preliminary data.</text>
</comment>
<dbReference type="STRING" id="5098.A0A507QJE2"/>
<dbReference type="EMBL" id="VIFY01000203">
    <property type="protein sequence ID" value="TQB68608.1"/>
    <property type="molecule type" value="Genomic_DNA"/>
</dbReference>
<reference evidence="2 3" key="1">
    <citation type="submission" date="2019-06" db="EMBL/GenBank/DDBJ databases">
        <title>Wine fermentation using esterase from Monascus purpureus.</title>
        <authorList>
            <person name="Geng C."/>
            <person name="Zhang Y."/>
        </authorList>
    </citation>
    <scope>NUCLEOTIDE SEQUENCE [LARGE SCALE GENOMIC DNA]</scope>
    <source>
        <strain evidence="2">HQ1</strain>
    </source>
</reference>
<feature type="compositionally biased region" description="Polar residues" evidence="1">
    <location>
        <begin position="160"/>
        <end position="173"/>
    </location>
</feature>
<dbReference type="Proteomes" id="UP000319663">
    <property type="component" value="Unassembled WGS sequence"/>
</dbReference>
<sequence>MPGIKRKLPATREHPARRDVPMSEDNASDRRTSRSGRDTRSARVNRNWNGELSSPAPAAAAEAPVRRSRIVTLSTRGARGRETRNSKGRVLDLSTRNRPTTLVSPQEPETPRSKRAKKDWPATETPRTTRQSARLRAHADPSSHEYGDLNGKTEEDDLQVSPSITALSNNRAQNKYIRSFDGVNDPPDSADDKLTSTSPGQSGPSPAGKTRNASAASKPGEDASKDDVPGETNDMKRELYPIEGLSKVLGSSTRTEADDASDAVDKKHNVENEELDRSLEEQLQKGPVQESEELSTSGTSADHNAQAGSHRETGQITVSTPANDSETASAAPLQGGRGGRAAGTRGGRCGRSRGRGGRAARGRGARTRSSAKHQDENSSDFEVEIDRRSPPPTEMTQKLRERQRELDRAFRRVALAQRLALSILAAQSHERLARDKHAHEKVPEWEAIQEALQERLEKQREVYRAHYRYRVEQENRLYAAAKEKIEQQFKASVCHIKEEHLKASQGAYMAFVEGVRVAEDEEHTETDRSDNEFDGEPLFPEPREFIRGFNSSHVRDPQGAALYERADTGWDDFVQRAKVGGEVKGISDSAPFAGLSAPELIAMLVAATGTVELGTNGENQPQQEQPRVDDAARPDALLALADAATIQPLPSGNGMTAPPPQPPTPHQTLYPKPQTTEPRPFPLLHPSSPQKQHPRRLLPAGRQQIPPINQQLSLPDPFESIGGRPHLPPPSGSNFHQPLLPGYFPTPNHPQQLYYPPQGPGPRRPY</sequence>
<evidence type="ECO:0000313" key="2">
    <source>
        <dbReference type="EMBL" id="TQB68608.1"/>
    </source>
</evidence>
<keyword evidence="3" id="KW-1185">Reference proteome</keyword>
<feature type="compositionally biased region" description="Polar residues" evidence="1">
    <location>
        <begin position="294"/>
        <end position="307"/>
    </location>
</feature>